<keyword evidence="5" id="KW-0573">Peptidoglycan synthesis</keyword>
<dbReference type="PANTHER" id="PTHR21581">
    <property type="entry name" value="D-ALANYL-D-ALANINE CARBOXYPEPTIDASE"/>
    <property type="match status" value="1"/>
</dbReference>
<evidence type="ECO:0000256" key="4">
    <source>
        <dbReference type="ARBA" id="ARBA00022960"/>
    </source>
</evidence>
<name>A0ABN0TR86_9BURK</name>
<comment type="caution">
    <text evidence="10">The sequence shown here is derived from an EMBL/GenBank/DDBJ whole genome shotgun (WGS) entry which is preliminary data.</text>
</comment>
<dbReference type="InterPro" id="IPR018044">
    <property type="entry name" value="Peptidase_S11"/>
</dbReference>
<dbReference type="EMBL" id="BAAAFN010000011">
    <property type="protein sequence ID" value="GAA0228066.1"/>
    <property type="molecule type" value="Genomic_DNA"/>
</dbReference>
<dbReference type="Pfam" id="PF00768">
    <property type="entry name" value="Peptidase_S11"/>
    <property type="match status" value="1"/>
</dbReference>
<dbReference type="Gene3D" id="3.40.710.10">
    <property type="entry name" value="DD-peptidase/beta-lactamase superfamily"/>
    <property type="match status" value="1"/>
</dbReference>
<dbReference type="RefSeq" id="WP_343820860.1">
    <property type="nucleotide sequence ID" value="NZ_BAAAFN010000011.1"/>
</dbReference>
<feature type="chain" id="PRO_5045824828" evidence="8">
    <location>
        <begin position="32"/>
        <end position="331"/>
    </location>
</feature>
<dbReference type="InterPro" id="IPR012338">
    <property type="entry name" value="Beta-lactam/transpept-like"/>
</dbReference>
<keyword evidence="6" id="KW-0961">Cell wall biogenesis/degradation</keyword>
<dbReference type="InterPro" id="IPR001967">
    <property type="entry name" value="Peptidase_S11_N"/>
</dbReference>
<feature type="domain" description="Peptidase S11 D-alanyl-D-alanine carboxypeptidase A N-terminal" evidence="9">
    <location>
        <begin position="89"/>
        <end position="307"/>
    </location>
</feature>
<keyword evidence="3" id="KW-0378">Hydrolase</keyword>
<dbReference type="SUPFAM" id="SSF56601">
    <property type="entry name" value="beta-lactamase/transpeptidase-like"/>
    <property type="match status" value="1"/>
</dbReference>
<evidence type="ECO:0000256" key="7">
    <source>
        <dbReference type="RuleBase" id="RU004016"/>
    </source>
</evidence>
<dbReference type="PRINTS" id="PR00725">
    <property type="entry name" value="DADACBPTASE1"/>
</dbReference>
<keyword evidence="4" id="KW-0133">Cell shape</keyword>
<evidence type="ECO:0000256" key="2">
    <source>
        <dbReference type="ARBA" id="ARBA00022729"/>
    </source>
</evidence>
<dbReference type="Proteomes" id="UP001501176">
    <property type="component" value="Unassembled WGS sequence"/>
</dbReference>
<dbReference type="PANTHER" id="PTHR21581:SF26">
    <property type="entry name" value="D-ALANYL-D-ALANINE ENDOPEPTIDASE"/>
    <property type="match status" value="1"/>
</dbReference>
<sequence length="331" mass="35367">MAWRRARAIFFCMAAALAMAVGAGWPPSVSAQVANFHPCNAQPSLPICLHGYGRRIAVQRWGATPEPLDPDAVAKAPLVTRDPAGEIEKLKSTTAFVQDMDTSEVLFARDADVVRPIASLVKLMTALVVVEAGLPMDETIVIDASDVDVPSELPSRLAAGARLSRADLLHLALASSENSAAHALGRTYPGGMTAFVEAMNARAAALGMGDSRFVEPIGLSNENVSTARDLARLVHAASRQPLIGEFTTDAKYSIDGRTFRNTNMLVGRPRWDILASKTGTTREAGDCLVMMVRLGGRNLAMVLLNAQGMSGSRFGDAVRLRRVLDSRMAAK</sequence>
<evidence type="ECO:0000256" key="8">
    <source>
        <dbReference type="SAM" id="SignalP"/>
    </source>
</evidence>
<evidence type="ECO:0000256" key="1">
    <source>
        <dbReference type="ARBA" id="ARBA00007164"/>
    </source>
</evidence>
<organism evidence="10 11">
    <name type="scientific">Castellaniella daejeonensis</name>
    <dbReference type="NCBI Taxonomy" id="659013"/>
    <lineage>
        <taxon>Bacteria</taxon>
        <taxon>Pseudomonadati</taxon>
        <taxon>Pseudomonadota</taxon>
        <taxon>Betaproteobacteria</taxon>
        <taxon>Burkholderiales</taxon>
        <taxon>Alcaligenaceae</taxon>
        <taxon>Castellaniella</taxon>
    </lineage>
</organism>
<reference evidence="10 11" key="1">
    <citation type="journal article" date="2019" name="Int. J. Syst. Evol. Microbiol.">
        <title>The Global Catalogue of Microorganisms (GCM) 10K type strain sequencing project: providing services to taxonomists for standard genome sequencing and annotation.</title>
        <authorList>
            <consortium name="The Broad Institute Genomics Platform"/>
            <consortium name="The Broad Institute Genome Sequencing Center for Infectious Disease"/>
            <person name="Wu L."/>
            <person name="Ma J."/>
        </authorList>
    </citation>
    <scope>NUCLEOTIDE SEQUENCE [LARGE SCALE GENOMIC DNA]</scope>
    <source>
        <strain evidence="10 11">JCM 16240</strain>
    </source>
</reference>
<proteinExistence type="inferred from homology"/>
<accession>A0ABN0TR86</accession>
<comment type="similarity">
    <text evidence="1 7">Belongs to the peptidase S11 family.</text>
</comment>
<evidence type="ECO:0000256" key="5">
    <source>
        <dbReference type="ARBA" id="ARBA00022984"/>
    </source>
</evidence>
<evidence type="ECO:0000313" key="11">
    <source>
        <dbReference type="Proteomes" id="UP001501176"/>
    </source>
</evidence>
<protein>
    <submittedName>
        <fullName evidence="10">D-alanyl-D-alanine endopeptidase</fullName>
    </submittedName>
</protein>
<evidence type="ECO:0000256" key="6">
    <source>
        <dbReference type="ARBA" id="ARBA00023316"/>
    </source>
</evidence>
<feature type="signal peptide" evidence="8">
    <location>
        <begin position="1"/>
        <end position="31"/>
    </location>
</feature>
<keyword evidence="11" id="KW-1185">Reference proteome</keyword>
<evidence type="ECO:0000259" key="9">
    <source>
        <dbReference type="Pfam" id="PF00768"/>
    </source>
</evidence>
<evidence type="ECO:0000313" key="10">
    <source>
        <dbReference type="EMBL" id="GAA0228066.1"/>
    </source>
</evidence>
<evidence type="ECO:0000256" key="3">
    <source>
        <dbReference type="ARBA" id="ARBA00022801"/>
    </source>
</evidence>
<gene>
    <name evidence="10" type="primary">pbpG</name>
    <name evidence="10" type="ORF">GCM10009125_16360</name>
</gene>
<keyword evidence="2 8" id="KW-0732">Signal</keyword>